<dbReference type="Pfam" id="PF00096">
    <property type="entry name" value="zf-C2H2"/>
    <property type="match status" value="5"/>
</dbReference>
<dbReference type="Proteomes" id="UP001652700">
    <property type="component" value="Unplaced"/>
</dbReference>
<dbReference type="RefSeq" id="XP_050510098.1">
    <property type="nucleotide sequence ID" value="XM_050654141.1"/>
</dbReference>
<dbReference type="GeneID" id="126886953"/>
<evidence type="ECO:0000256" key="9">
    <source>
        <dbReference type="ARBA" id="ARBA00023242"/>
    </source>
</evidence>
<evidence type="ECO:0000256" key="8">
    <source>
        <dbReference type="ARBA" id="ARBA00023163"/>
    </source>
</evidence>
<keyword evidence="9" id="KW-0539">Nucleus</keyword>
<keyword evidence="2" id="KW-0479">Metal-binding</keyword>
<dbReference type="Gene3D" id="3.30.160.60">
    <property type="entry name" value="Classic Zinc Finger"/>
    <property type="match status" value="6"/>
</dbReference>
<dbReference type="PROSITE" id="PS50157">
    <property type="entry name" value="ZINC_FINGER_C2H2_2"/>
    <property type="match status" value="6"/>
</dbReference>
<evidence type="ECO:0000256" key="7">
    <source>
        <dbReference type="ARBA" id="ARBA00023125"/>
    </source>
</evidence>
<evidence type="ECO:0000256" key="5">
    <source>
        <dbReference type="ARBA" id="ARBA00022833"/>
    </source>
</evidence>
<evidence type="ECO:0000313" key="12">
    <source>
        <dbReference type="EnsemblMetazoa" id="XP_050510098.1"/>
    </source>
</evidence>
<dbReference type="SMART" id="SM00355">
    <property type="entry name" value="ZnF_C2H2"/>
    <property type="match status" value="6"/>
</dbReference>
<keyword evidence="5" id="KW-0862">Zinc</keyword>
<dbReference type="PANTHER" id="PTHR45993">
    <property type="entry name" value="B-CELL LYMPHOMA/LEUKEMIA 11"/>
    <property type="match status" value="1"/>
</dbReference>
<dbReference type="PANTHER" id="PTHR45993:SF10">
    <property type="entry name" value="ZINC FINGER PROTEIN 208 ISOFORM X1-RELATED"/>
    <property type="match status" value="1"/>
</dbReference>
<evidence type="ECO:0000256" key="4">
    <source>
        <dbReference type="ARBA" id="ARBA00022771"/>
    </source>
</evidence>
<dbReference type="InterPro" id="IPR051497">
    <property type="entry name" value="Dev/Hematopoietic_TF"/>
</dbReference>
<dbReference type="InterPro" id="IPR013087">
    <property type="entry name" value="Znf_C2H2_type"/>
</dbReference>
<reference evidence="12" key="1">
    <citation type="submission" date="2025-05" db="UniProtKB">
        <authorList>
            <consortium name="EnsemblMetazoa"/>
        </authorList>
    </citation>
    <scope>IDENTIFICATION</scope>
</reference>
<dbReference type="PROSITE" id="PS00028">
    <property type="entry name" value="ZINC_FINGER_C2H2_1"/>
    <property type="match status" value="6"/>
</dbReference>
<evidence type="ECO:0000256" key="3">
    <source>
        <dbReference type="ARBA" id="ARBA00022737"/>
    </source>
</evidence>
<keyword evidence="4 10" id="KW-0863">Zinc-finger</keyword>
<organism evidence="12 13">
    <name type="scientific">Diabrotica virgifera virgifera</name>
    <name type="common">western corn rootworm</name>
    <dbReference type="NCBI Taxonomy" id="50390"/>
    <lineage>
        <taxon>Eukaryota</taxon>
        <taxon>Metazoa</taxon>
        <taxon>Ecdysozoa</taxon>
        <taxon>Arthropoda</taxon>
        <taxon>Hexapoda</taxon>
        <taxon>Insecta</taxon>
        <taxon>Pterygota</taxon>
        <taxon>Neoptera</taxon>
        <taxon>Endopterygota</taxon>
        <taxon>Coleoptera</taxon>
        <taxon>Polyphaga</taxon>
        <taxon>Cucujiformia</taxon>
        <taxon>Chrysomeloidea</taxon>
        <taxon>Chrysomelidae</taxon>
        <taxon>Galerucinae</taxon>
        <taxon>Diabroticina</taxon>
        <taxon>Diabroticites</taxon>
        <taxon>Diabrotica</taxon>
    </lineage>
</organism>
<evidence type="ECO:0000256" key="10">
    <source>
        <dbReference type="PROSITE-ProRule" id="PRU00042"/>
    </source>
</evidence>
<sequence length="276" mass="32016">MEVKQEVGEETYKIEIDTEVNNALLDSCKIEIKEEPKRESIHDTCGYEDLKKTPMKIEIGQDEHTQTNEKGFPQEVNTLEIIKTIHVHSNDKKQPMNRPAEGKTLKCEICAKQFAKKGYLNEHMKIHSGEKPHNCEICSKQFIQAGRLKRHLRIHTGEKPYKCKICFQQFSDTSNLKKHSMVHTGEKRYKCQICFKLFSEGSTLKKHLRVHTGEKPHKCEICLKPFSQSCALKLHIRLHTGEKPHKCEICFRQFSQKGQLKTHLKTHSRSVLSTQV</sequence>
<dbReference type="InterPro" id="IPR036236">
    <property type="entry name" value="Znf_C2H2_sf"/>
</dbReference>
<evidence type="ECO:0000256" key="1">
    <source>
        <dbReference type="ARBA" id="ARBA00004123"/>
    </source>
</evidence>
<feature type="domain" description="C2H2-type" evidence="11">
    <location>
        <begin position="133"/>
        <end position="160"/>
    </location>
</feature>
<protein>
    <recommendedName>
        <fullName evidence="11">C2H2-type domain-containing protein</fullName>
    </recommendedName>
</protein>
<evidence type="ECO:0000313" key="13">
    <source>
        <dbReference type="Proteomes" id="UP001652700"/>
    </source>
</evidence>
<name>A0ABM5KJ24_DIAVI</name>
<proteinExistence type="predicted"/>
<feature type="domain" description="C2H2-type" evidence="11">
    <location>
        <begin position="105"/>
        <end position="132"/>
    </location>
</feature>
<keyword evidence="6" id="KW-0805">Transcription regulation</keyword>
<keyword evidence="13" id="KW-1185">Reference proteome</keyword>
<dbReference type="SUPFAM" id="SSF57667">
    <property type="entry name" value="beta-beta-alpha zinc fingers"/>
    <property type="match status" value="3"/>
</dbReference>
<evidence type="ECO:0000256" key="2">
    <source>
        <dbReference type="ARBA" id="ARBA00022723"/>
    </source>
</evidence>
<dbReference type="EnsemblMetazoa" id="XM_050654141.1">
    <property type="protein sequence ID" value="XP_050510098.1"/>
    <property type="gene ID" value="LOC126886953"/>
</dbReference>
<keyword evidence="3" id="KW-0677">Repeat</keyword>
<feature type="domain" description="C2H2-type" evidence="11">
    <location>
        <begin position="189"/>
        <end position="216"/>
    </location>
</feature>
<accession>A0ABM5KJ24</accession>
<feature type="domain" description="C2H2-type" evidence="11">
    <location>
        <begin position="217"/>
        <end position="244"/>
    </location>
</feature>
<dbReference type="Pfam" id="PF13894">
    <property type="entry name" value="zf-C2H2_4"/>
    <property type="match status" value="1"/>
</dbReference>
<evidence type="ECO:0000259" key="11">
    <source>
        <dbReference type="PROSITE" id="PS50157"/>
    </source>
</evidence>
<evidence type="ECO:0000256" key="6">
    <source>
        <dbReference type="ARBA" id="ARBA00023015"/>
    </source>
</evidence>
<keyword evidence="8" id="KW-0804">Transcription</keyword>
<comment type="subcellular location">
    <subcellularLocation>
        <location evidence="1">Nucleus</location>
    </subcellularLocation>
</comment>
<feature type="domain" description="C2H2-type" evidence="11">
    <location>
        <begin position="245"/>
        <end position="268"/>
    </location>
</feature>
<feature type="domain" description="C2H2-type" evidence="11">
    <location>
        <begin position="161"/>
        <end position="188"/>
    </location>
</feature>
<keyword evidence="7" id="KW-0238">DNA-binding</keyword>